<dbReference type="PANTHER" id="PTHR45913">
    <property type="entry name" value="EPM2A-INTERACTING PROTEIN 1"/>
    <property type="match status" value="1"/>
</dbReference>
<accession>A0A8X6TZT8</accession>
<name>A0A8X6TZT8_NEPPI</name>
<reference evidence="1" key="1">
    <citation type="submission" date="2020-08" db="EMBL/GenBank/DDBJ databases">
        <title>Multicomponent nature underlies the extraordinary mechanical properties of spider dragline silk.</title>
        <authorList>
            <person name="Kono N."/>
            <person name="Nakamura H."/>
            <person name="Mori M."/>
            <person name="Yoshida Y."/>
            <person name="Ohtoshi R."/>
            <person name="Malay A.D."/>
            <person name="Moran D.A.P."/>
            <person name="Tomita M."/>
            <person name="Numata K."/>
            <person name="Arakawa K."/>
        </authorList>
    </citation>
    <scope>NUCLEOTIDE SEQUENCE</scope>
</reference>
<dbReference type="EMBL" id="BMAW01021878">
    <property type="protein sequence ID" value="GFT75223.1"/>
    <property type="molecule type" value="Genomic_DNA"/>
</dbReference>
<sequence>MSKLIAEEMKLFTSFNLKVADVVCSERKEFSLINLSARAVRRRNVEMAANIKCDSRGILNNLKYYSISIDESTYLKDVCKLSMIERGITPTTYIMKEFEGLIPVKNTSTRKEEETKTQQIYCIIHQESICTKSEFLGNHSRGLKNREFYKINFLNRFQ</sequence>
<protein>
    <submittedName>
        <fullName evidence="1">Uncharacterized protein</fullName>
    </submittedName>
</protein>
<dbReference type="Proteomes" id="UP000887013">
    <property type="component" value="Unassembled WGS sequence"/>
</dbReference>
<comment type="caution">
    <text evidence="1">The sequence shown here is derived from an EMBL/GenBank/DDBJ whole genome shotgun (WGS) entry which is preliminary data.</text>
</comment>
<proteinExistence type="predicted"/>
<evidence type="ECO:0000313" key="1">
    <source>
        <dbReference type="EMBL" id="GFT75223.1"/>
    </source>
</evidence>
<gene>
    <name evidence="1" type="ORF">NPIL_58681</name>
</gene>
<evidence type="ECO:0000313" key="2">
    <source>
        <dbReference type="Proteomes" id="UP000887013"/>
    </source>
</evidence>
<dbReference type="PANTHER" id="PTHR45913:SF5">
    <property type="entry name" value="GENERAL TRANSCRIPTION FACTOR II-I REPEAT DOMAIN-CONTAINING PROTEIN 2A-LIKE PROTEIN"/>
    <property type="match status" value="1"/>
</dbReference>
<organism evidence="1 2">
    <name type="scientific">Nephila pilipes</name>
    <name type="common">Giant wood spider</name>
    <name type="synonym">Nephila maculata</name>
    <dbReference type="NCBI Taxonomy" id="299642"/>
    <lineage>
        <taxon>Eukaryota</taxon>
        <taxon>Metazoa</taxon>
        <taxon>Ecdysozoa</taxon>
        <taxon>Arthropoda</taxon>
        <taxon>Chelicerata</taxon>
        <taxon>Arachnida</taxon>
        <taxon>Araneae</taxon>
        <taxon>Araneomorphae</taxon>
        <taxon>Entelegynae</taxon>
        <taxon>Araneoidea</taxon>
        <taxon>Nephilidae</taxon>
        <taxon>Nephila</taxon>
    </lineage>
</organism>
<dbReference type="AlphaFoldDB" id="A0A8X6TZT8"/>
<keyword evidence="2" id="KW-1185">Reference proteome</keyword>